<dbReference type="AlphaFoldDB" id="A0A2U3LFQ1"/>
<evidence type="ECO:0000256" key="1">
    <source>
        <dbReference type="ARBA" id="ARBA00022485"/>
    </source>
</evidence>
<evidence type="ECO:0000256" key="5">
    <source>
        <dbReference type="ARBA" id="ARBA00023014"/>
    </source>
</evidence>
<dbReference type="PANTHER" id="PTHR32331:SF0">
    <property type="entry name" value="UPF0313 PROTEIN YGIQ"/>
    <property type="match status" value="1"/>
</dbReference>
<dbReference type="Proteomes" id="UP000238916">
    <property type="component" value="Unassembled WGS sequence"/>
</dbReference>
<feature type="domain" description="Radical SAM core" evidence="8">
    <location>
        <begin position="302"/>
        <end position="577"/>
    </location>
</feature>
<gene>
    <name evidence="9" type="ORF">SBF1_490034</name>
</gene>
<accession>A0A2U3LFQ1</accession>
<dbReference type="Pfam" id="PF11842">
    <property type="entry name" value="DUF3362"/>
    <property type="match status" value="1"/>
</dbReference>
<feature type="binding site" evidence="6">
    <location>
        <position position="321"/>
    </location>
    <ligand>
        <name>[4Fe-4S] cluster</name>
        <dbReference type="ChEBI" id="CHEBI:49883"/>
        <note>4Fe-4S-S-AdoMet</note>
    </ligand>
</feature>
<keyword evidence="4 6" id="KW-0408">Iron</keyword>
<keyword evidence="1 6" id="KW-0004">4Fe-4S</keyword>
<evidence type="ECO:0000259" key="8">
    <source>
        <dbReference type="PROSITE" id="PS51918"/>
    </source>
</evidence>
<dbReference type="SFLD" id="SFLDG01082">
    <property type="entry name" value="B12-binding_domain_containing"/>
    <property type="match status" value="1"/>
</dbReference>
<dbReference type="PROSITE" id="PS51918">
    <property type="entry name" value="RADICAL_SAM"/>
    <property type="match status" value="1"/>
</dbReference>
<dbReference type="InterPro" id="IPR013704">
    <property type="entry name" value="UPF0313_N"/>
</dbReference>
<dbReference type="GO" id="GO:0051539">
    <property type="term" value="F:4 iron, 4 sulfur cluster binding"/>
    <property type="evidence" value="ECO:0007669"/>
    <property type="project" value="UniProtKB-KW"/>
</dbReference>
<dbReference type="Gene3D" id="3.80.30.20">
    <property type="entry name" value="tm_1862 like domain"/>
    <property type="match status" value="1"/>
</dbReference>
<dbReference type="NCBIfam" id="TIGR03904">
    <property type="entry name" value="SAM_YgiQ"/>
    <property type="match status" value="1"/>
</dbReference>
<comment type="similarity">
    <text evidence="6">Belongs to the UPF0313 family.</text>
</comment>
<dbReference type="Pfam" id="PF08497">
    <property type="entry name" value="Radical_SAM_N"/>
    <property type="match status" value="1"/>
</dbReference>
<dbReference type="InterPro" id="IPR058240">
    <property type="entry name" value="rSAM_sf"/>
</dbReference>
<keyword evidence="2 6" id="KW-0949">S-adenosyl-L-methionine</keyword>
<dbReference type="SFLD" id="SFLDG01069">
    <property type="entry name" value="UPF0313"/>
    <property type="match status" value="1"/>
</dbReference>
<dbReference type="GO" id="GO:0003824">
    <property type="term" value="F:catalytic activity"/>
    <property type="evidence" value="ECO:0007669"/>
    <property type="project" value="InterPro"/>
</dbReference>
<dbReference type="EMBL" id="OMOF01000434">
    <property type="protein sequence ID" value="SPF50765.1"/>
    <property type="molecule type" value="Genomic_DNA"/>
</dbReference>
<dbReference type="Pfam" id="PF04055">
    <property type="entry name" value="Radical_SAM"/>
    <property type="match status" value="1"/>
</dbReference>
<feature type="compositionally biased region" description="Basic and acidic residues" evidence="7">
    <location>
        <begin position="869"/>
        <end position="882"/>
    </location>
</feature>
<evidence type="ECO:0000256" key="6">
    <source>
        <dbReference type="HAMAP-Rule" id="MF_01251"/>
    </source>
</evidence>
<evidence type="ECO:0000256" key="7">
    <source>
        <dbReference type="SAM" id="MobiDB-lite"/>
    </source>
</evidence>
<keyword evidence="5 6" id="KW-0411">Iron-sulfur</keyword>
<feature type="compositionally biased region" description="Basic and acidic residues" evidence="7">
    <location>
        <begin position="738"/>
        <end position="770"/>
    </location>
</feature>
<evidence type="ECO:0000313" key="9">
    <source>
        <dbReference type="EMBL" id="SPF50765.1"/>
    </source>
</evidence>
<dbReference type="SFLD" id="SFLDS00029">
    <property type="entry name" value="Radical_SAM"/>
    <property type="match status" value="1"/>
</dbReference>
<dbReference type="InterPro" id="IPR024560">
    <property type="entry name" value="UPF0313_C"/>
</dbReference>
<name>A0A2U3LFQ1_9FIRM</name>
<protein>
    <recommendedName>
        <fullName evidence="8">Radical SAM core domain-containing protein</fullName>
    </recommendedName>
</protein>
<feature type="compositionally biased region" description="Basic residues" evidence="7">
    <location>
        <begin position="892"/>
        <end position="905"/>
    </location>
</feature>
<dbReference type="InterPro" id="IPR006638">
    <property type="entry name" value="Elp3/MiaA/NifB-like_rSAM"/>
</dbReference>
<evidence type="ECO:0000256" key="3">
    <source>
        <dbReference type="ARBA" id="ARBA00022723"/>
    </source>
</evidence>
<dbReference type="SUPFAM" id="SSF102114">
    <property type="entry name" value="Radical SAM enzymes"/>
    <property type="match status" value="1"/>
</dbReference>
<dbReference type="InterPro" id="IPR007197">
    <property type="entry name" value="rSAM"/>
</dbReference>
<feature type="binding site" evidence="6">
    <location>
        <position position="317"/>
    </location>
    <ligand>
        <name>[4Fe-4S] cluster</name>
        <dbReference type="ChEBI" id="CHEBI:49883"/>
        <note>4Fe-4S-S-AdoMet</note>
    </ligand>
</feature>
<feature type="binding site" evidence="6">
    <location>
        <position position="324"/>
    </location>
    <ligand>
        <name>[4Fe-4S] cluster</name>
        <dbReference type="ChEBI" id="CHEBI:49883"/>
        <note>4Fe-4S-S-AdoMet</note>
    </ligand>
</feature>
<proteinExistence type="inferred from homology"/>
<evidence type="ECO:0000256" key="4">
    <source>
        <dbReference type="ARBA" id="ARBA00023004"/>
    </source>
</evidence>
<evidence type="ECO:0000256" key="2">
    <source>
        <dbReference type="ARBA" id="ARBA00022691"/>
    </source>
</evidence>
<feature type="compositionally biased region" description="Basic residues" evidence="7">
    <location>
        <begin position="622"/>
        <end position="633"/>
    </location>
</feature>
<dbReference type="HAMAP" id="MF_01251">
    <property type="entry name" value="UPF0313"/>
    <property type="match status" value="1"/>
</dbReference>
<dbReference type="InterPro" id="IPR023404">
    <property type="entry name" value="rSAM_horseshoe"/>
</dbReference>
<keyword evidence="3 6" id="KW-0479">Metal-binding</keyword>
<sequence length="905" mass="101424">MFKQKGENMRIRNFLPMNRSDMEARGWDELDFLLITGDAYVDHSSFGVAIIARVLEKHDFRVGILAQPDWKDLRDFRAMGKPRLACLISGGNLDSMVNHYTAAKKKRHKDAYSPGGKSGLRPDRTTIAYSNRVREALPGVPVIIGGIEASLRRFAHYDYWSDDVRRSILLDSQADLLVFGMGEKSIVEVAERLNNGVPIDQITNVRGTMVSLAGDVVPQDTLVLPSFEDVTSDKKKYAEAFWVQYNQQDPFRGKAMVQSHGRKSVLQNQPSLPLTQAEMDAIYALPFMGTYHPSYEGQGGVPAIEEVEFSLTSVRGCYGACSFCALTFHQGRIVQSRSAESIIREAEQMTWNDRFKGYIHDVGGPTANFRRPACKEQLNRGACSHKQCLFPEPCDKLEIDHEEYLDILRRLRNLPKVKKVFVRSGIRYDVVLADRNSGFLRELCEHHVSGQLKVAPEHVSEEVLRRMGKPGKAVYEEFVQRFREANEELGKEQYLVPYLISSHPGSTMKEAVELAEYVRDMGVNPEQVQDFIPTPGTLSTCMYYAGLDPHTMEPVYVPHSMHEKAMQRALIQYRSPRNHGLVEEALRLAHREDLIGYGPKCLIRPRKYVRADPLEKDGKPSKMSKGRVRRSGMKSKSVAVAGKEAPYKDERSKAAPSKGAQGKETPPKGALSKEPRYKGVRSLEAPNKALQGKESRFKRARREDSSPDKAEPGKSVRFKDTRSVEKAPYKGAPGKAGGYRDARTVEKVAHKGAPSKEEHFKDTRSAEKATYKGVPGETGSYKAERSIVPSYKGAPGKAGRYKDARSVEATPYRGTSSKASGYKDARSIETAPYKGELGAEGYKNKRNAETPTKGVQSKEVAYTGTQSKEAQREGIQEKEKARFWRGPDNLLHKGKRKHRGGKKDK</sequence>
<dbReference type="GO" id="GO:0005506">
    <property type="term" value="F:iron ion binding"/>
    <property type="evidence" value="ECO:0007669"/>
    <property type="project" value="UniProtKB-UniRule"/>
</dbReference>
<feature type="compositionally biased region" description="Basic and acidic residues" evidence="7">
    <location>
        <begin position="691"/>
        <end position="728"/>
    </location>
</feature>
<dbReference type="SMART" id="SM00729">
    <property type="entry name" value="Elp3"/>
    <property type="match status" value="1"/>
</dbReference>
<feature type="region of interest" description="Disordered" evidence="7">
    <location>
        <begin position="613"/>
        <end position="905"/>
    </location>
</feature>
<organism evidence="9 10">
    <name type="scientific">Candidatus Desulfosporosinus infrequens</name>
    <dbReference type="NCBI Taxonomy" id="2043169"/>
    <lineage>
        <taxon>Bacteria</taxon>
        <taxon>Bacillati</taxon>
        <taxon>Bacillota</taxon>
        <taxon>Clostridia</taxon>
        <taxon>Eubacteriales</taxon>
        <taxon>Desulfitobacteriaceae</taxon>
        <taxon>Desulfosporosinus</taxon>
    </lineage>
</organism>
<dbReference type="InterPro" id="IPR022946">
    <property type="entry name" value="UPF0313"/>
</dbReference>
<evidence type="ECO:0000313" key="10">
    <source>
        <dbReference type="Proteomes" id="UP000238916"/>
    </source>
</evidence>
<reference evidence="10" key="1">
    <citation type="submission" date="2018-02" db="EMBL/GenBank/DDBJ databases">
        <authorList>
            <person name="Hausmann B."/>
        </authorList>
    </citation>
    <scope>NUCLEOTIDE SEQUENCE [LARGE SCALE GENOMIC DNA]</scope>
    <source>
        <strain evidence="10">Peat soil MAG SbF1</strain>
    </source>
</reference>
<dbReference type="PANTHER" id="PTHR32331">
    <property type="entry name" value="UPF0313 PROTEIN YGIQ"/>
    <property type="match status" value="1"/>
</dbReference>
<comment type="cofactor">
    <cofactor evidence="6">
        <name>[4Fe-4S] cluster</name>
        <dbReference type="ChEBI" id="CHEBI:49883"/>
    </cofactor>
    <text evidence="6">Binds 1 [4Fe-4S] cluster. The cluster is coordinated with 3 cysteines and an exchangeable S-adenosyl-L-methionine.</text>
</comment>